<keyword evidence="1" id="KW-0175">Coiled coil</keyword>
<evidence type="ECO:0000313" key="3">
    <source>
        <dbReference type="Proteomes" id="UP000192247"/>
    </source>
</evidence>
<protein>
    <submittedName>
        <fullName evidence="2">UPF0184 protein-like</fullName>
    </submittedName>
</protein>
<sequence>ISTVNAALDNIGEALDKLEEQNDQLNEQLRSILAASRRIQTGMDSVNNFGPPSSSNSNH</sequence>
<proteinExistence type="predicted"/>
<organism evidence="2 3">
    <name type="scientific">Tropilaelaps mercedesae</name>
    <dbReference type="NCBI Taxonomy" id="418985"/>
    <lineage>
        <taxon>Eukaryota</taxon>
        <taxon>Metazoa</taxon>
        <taxon>Ecdysozoa</taxon>
        <taxon>Arthropoda</taxon>
        <taxon>Chelicerata</taxon>
        <taxon>Arachnida</taxon>
        <taxon>Acari</taxon>
        <taxon>Parasitiformes</taxon>
        <taxon>Mesostigmata</taxon>
        <taxon>Gamasina</taxon>
        <taxon>Dermanyssoidea</taxon>
        <taxon>Laelapidae</taxon>
        <taxon>Tropilaelaps</taxon>
    </lineage>
</organism>
<feature type="non-terminal residue" evidence="2">
    <location>
        <position position="1"/>
    </location>
</feature>
<dbReference type="OrthoDB" id="10050612at2759"/>
<dbReference type="Pfam" id="PF03670">
    <property type="entry name" value="UPF0184"/>
    <property type="match status" value="1"/>
</dbReference>
<evidence type="ECO:0000313" key="2">
    <source>
        <dbReference type="EMBL" id="OQR67984.1"/>
    </source>
</evidence>
<dbReference type="Proteomes" id="UP000192247">
    <property type="component" value="Unassembled WGS sequence"/>
</dbReference>
<dbReference type="InParanoid" id="A0A1V9X3B5"/>
<gene>
    <name evidence="2" type="ORF">BIW11_02096</name>
</gene>
<feature type="coiled-coil region" evidence="1">
    <location>
        <begin position="1"/>
        <end position="38"/>
    </location>
</feature>
<evidence type="ECO:0000256" key="1">
    <source>
        <dbReference type="SAM" id="Coils"/>
    </source>
</evidence>
<keyword evidence="3" id="KW-1185">Reference proteome</keyword>
<comment type="caution">
    <text evidence="2">The sequence shown here is derived from an EMBL/GenBank/DDBJ whole genome shotgun (WGS) entry which is preliminary data.</text>
</comment>
<dbReference type="EMBL" id="MNPL01026453">
    <property type="protein sequence ID" value="OQR67984.1"/>
    <property type="molecule type" value="Genomic_DNA"/>
</dbReference>
<accession>A0A1V9X3B5</accession>
<name>A0A1V9X3B5_9ACAR</name>
<dbReference type="AlphaFoldDB" id="A0A1V9X3B5"/>
<reference evidence="2 3" key="1">
    <citation type="journal article" date="2017" name="Gigascience">
        <title>Draft genome of the honey bee ectoparasitic mite, Tropilaelaps mercedesae, is shaped by the parasitic life history.</title>
        <authorList>
            <person name="Dong X."/>
            <person name="Armstrong S.D."/>
            <person name="Xia D."/>
            <person name="Makepeace B.L."/>
            <person name="Darby A.C."/>
            <person name="Kadowaki T."/>
        </authorList>
    </citation>
    <scope>NUCLEOTIDE SEQUENCE [LARGE SCALE GENOMIC DNA]</scope>
    <source>
        <strain evidence="2">Wuxi-XJTLU</strain>
    </source>
</reference>